<comment type="caution">
    <text evidence="1">The sequence shown here is derived from an EMBL/GenBank/DDBJ whole genome shotgun (WGS) entry which is preliminary data.</text>
</comment>
<accession>K2RJ54</accession>
<evidence type="ECO:0000313" key="2">
    <source>
        <dbReference type="Proteomes" id="UP000007129"/>
    </source>
</evidence>
<dbReference type="VEuPathDB" id="FungiDB:MPH_12734"/>
<evidence type="ECO:0000313" key="1">
    <source>
        <dbReference type="EMBL" id="EKG10134.1"/>
    </source>
</evidence>
<name>K2RJ54_MACPH</name>
<dbReference type="Proteomes" id="UP000007129">
    <property type="component" value="Unassembled WGS sequence"/>
</dbReference>
<sequence>MPRRSRPPIPTALFRGGKSAAGWVGVEPSIGLGIGGALCSNHFLCKRAPFSRSKNIFSPPARKENLMHSGPSSFCGAPLRMGAGDSDRCIGVELYSLRFSVAFTREAPHISQLNREG</sequence>
<dbReference type="InParanoid" id="K2RJ54"/>
<dbReference type="AlphaFoldDB" id="K2RJ54"/>
<reference evidence="1 2" key="1">
    <citation type="journal article" date="2012" name="BMC Genomics">
        <title>Tools to kill: Genome of one of the most destructive plant pathogenic fungi Macrophomina phaseolina.</title>
        <authorList>
            <person name="Islam M.S."/>
            <person name="Haque M.S."/>
            <person name="Islam M.M."/>
            <person name="Emdad E.M."/>
            <person name="Halim A."/>
            <person name="Hossen Q.M.M."/>
            <person name="Hossain M.Z."/>
            <person name="Ahmed B."/>
            <person name="Rahim S."/>
            <person name="Rahman M.S."/>
            <person name="Alam M.M."/>
            <person name="Hou S."/>
            <person name="Wan X."/>
            <person name="Saito J.A."/>
            <person name="Alam M."/>
        </authorList>
    </citation>
    <scope>NUCLEOTIDE SEQUENCE [LARGE SCALE GENOMIC DNA]</scope>
    <source>
        <strain evidence="1 2">MS6</strain>
    </source>
</reference>
<protein>
    <submittedName>
        <fullName evidence="1">Uncharacterized protein</fullName>
    </submittedName>
</protein>
<proteinExistence type="predicted"/>
<organism evidence="1 2">
    <name type="scientific">Macrophomina phaseolina (strain MS6)</name>
    <name type="common">Charcoal rot fungus</name>
    <dbReference type="NCBI Taxonomy" id="1126212"/>
    <lineage>
        <taxon>Eukaryota</taxon>
        <taxon>Fungi</taxon>
        <taxon>Dikarya</taxon>
        <taxon>Ascomycota</taxon>
        <taxon>Pezizomycotina</taxon>
        <taxon>Dothideomycetes</taxon>
        <taxon>Dothideomycetes incertae sedis</taxon>
        <taxon>Botryosphaeriales</taxon>
        <taxon>Botryosphaeriaceae</taxon>
        <taxon>Macrophomina</taxon>
    </lineage>
</organism>
<gene>
    <name evidence="1" type="ORF">MPH_12734</name>
</gene>
<dbReference type="EMBL" id="AHHD01000526">
    <property type="protein sequence ID" value="EKG10134.1"/>
    <property type="molecule type" value="Genomic_DNA"/>
</dbReference>
<dbReference type="HOGENOM" id="CLU_2085287_0_0_1"/>